<name>A0ABT7WRR7_9GAMM</name>
<reference evidence="1" key="1">
    <citation type="submission" date="2023-06" db="EMBL/GenBank/DDBJ databases">
        <title>Two novel species of Acinetobacter isolated from motorbike repairing workshop in Vietnam.</title>
        <authorList>
            <person name="Le N.T.T."/>
        </authorList>
    </citation>
    <scope>NUCLEOTIDE SEQUENCE</scope>
    <source>
        <strain evidence="1">VNH17</strain>
    </source>
</reference>
<dbReference type="Proteomes" id="UP001168524">
    <property type="component" value="Unassembled WGS sequence"/>
</dbReference>
<protein>
    <submittedName>
        <fullName evidence="1">Uncharacterized protein</fullName>
    </submittedName>
</protein>
<sequence>MNQAKLLMMFYEFSQTEAGQKVIQQGKNFLIEVALPKLQASASGIAIKIRSTSTDTLDQSNIKLNKSLNIVNNGLSLPLSYQENLSVSRISHKISNDLDIIKGQNEILFLSNSIQYFLDSHQTRTGLDRGISYALQYDIDAVCQHLKKNKDIRFPGYLLHQLTCLSRTIEELNVFYDSILNNGKVKSFEEKDKTGHKEKFNKTVGIDGKKVDYGYLPYSLQLEFLRDSSEKAQKKSSVFDSMKGLVGSKELEAELNDTAHDALFILKAELAANEELEFKIHEKLKLEEKERILLSFEKNDLP</sequence>
<dbReference type="EMBL" id="JAUDZE010000008">
    <property type="protein sequence ID" value="MDN0015384.1"/>
    <property type="molecule type" value="Genomic_DNA"/>
</dbReference>
<comment type="caution">
    <text evidence="1">The sequence shown here is derived from an EMBL/GenBank/DDBJ whole genome shotgun (WGS) entry which is preliminary data.</text>
</comment>
<evidence type="ECO:0000313" key="1">
    <source>
        <dbReference type="EMBL" id="MDN0015384.1"/>
    </source>
</evidence>
<dbReference type="RefSeq" id="WP_267981671.1">
    <property type="nucleotide sequence ID" value="NZ_JAPQKF010000008.1"/>
</dbReference>
<accession>A0ABT7WRR7</accession>
<proteinExistence type="predicted"/>
<gene>
    <name evidence="1" type="ORF">QTA56_14255</name>
</gene>
<evidence type="ECO:0000313" key="2">
    <source>
        <dbReference type="Proteomes" id="UP001168524"/>
    </source>
</evidence>
<organism evidence="1 2">
    <name type="scientific">Acinetobacter thutiue</name>
    <dbReference type="NCBI Taxonomy" id="2998078"/>
    <lineage>
        <taxon>Bacteria</taxon>
        <taxon>Pseudomonadati</taxon>
        <taxon>Pseudomonadota</taxon>
        <taxon>Gammaproteobacteria</taxon>
        <taxon>Moraxellales</taxon>
        <taxon>Moraxellaceae</taxon>
        <taxon>Acinetobacter</taxon>
    </lineage>
</organism>
<keyword evidence="2" id="KW-1185">Reference proteome</keyword>